<name>A0A5C7IR84_9ROSI</name>
<gene>
    <name evidence="3" type="ORF">EZV62_000472</name>
</gene>
<evidence type="ECO:0000256" key="1">
    <source>
        <dbReference type="SAM" id="MobiDB-lite"/>
    </source>
</evidence>
<dbReference type="Proteomes" id="UP000323000">
    <property type="component" value="Chromosome 1"/>
</dbReference>
<dbReference type="InterPro" id="IPR058352">
    <property type="entry name" value="DUF8039"/>
</dbReference>
<evidence type="ECO:0000313" key="3">
    <source>
        <dbReference type="EMBL" id="TXG71893.1"/>
    </source>
</evidence>
<feature type="region of interest" description="Disordered" evidence="1">
    <location>
        <begin position="1"/>
        <end position="44"/>
    </location>
</feature>
<feature type="compositionally biased region" description="Basic and acidic residues" evidence="1">
    <location>
        <begin position="10"/>
        <end position="27"/>
    </location>
</feature>
<feature type="domain" description="DUF8039" evidence="2">
    <location>
        <begin position="404"/>
        <end position="492"/>
    </location>
</feature>
<dbReference type="EMBL" id="VAHF01000001">
    <property type="protein sequence ID" value="TXG71893.1"/>
    <property type="molecule type" value="Genomic_DNA"/>
</dbReference>
<comment type="caution">
    <text evidence="3">The sequence shown here is derived from an EMBL/GenBank/DDBJ whole genome shotgun (WGS) entry which is preliminary data.</text>
</comment>
<feature type="region of interest" description="Disordered" evidence="1">
    <location>
        <begin position="373"/>
        <end position="406"/>
    </location>
</feature>
<dbReference type="OrthoDB" id="10610601at2759"/>
<evidence type="ECO:0000259" key="2">
    <source>
        <dbReference type="Pfam" id="PF26133"/>
    </source>
</evidence>
<keyword evidence="4" id="KW-1185">Reference proteome</keyword>
<reference evidence="4" key="1">
    <citation type="journal article" date="2019" name="Gigascience">
        <title>De novo genome assembly of the endangered Acer yangbiense, a plant species with extremely small populations endemic to Yunnan Province, China.</title>
        <authorList>
            <person name="Yang J."/>
            <person name="Wariss H.M."/>
            <person name="Tao L."/>
            <person name="Zhang R."/>
            <person name="Yun Q."/>
            <person name="Hollingsworth P."/>
            <person name="Dao Z."/>
            <person name="Luo G."/>
            <person name="Guo H."/>
            <person name="Ma Y."/>
            <person name="Sun W."/>
        </authorList>
    </citation>
    <scope>NUCLEOTIDE SEQUENCE [LARGE SCALE GENOMIC DNA]</scope>
    <source>
        <strain evidence="4">cv. Malutang</strain>
    </source>
</reference>
<sequence length="493" mass="53744">MNSGSSSTPKRPEFNGKVRVNKSDVSDKPIGTLENKLGKQKPSNSALVGEKNLVKGKNVISGSSSGSRFDVLNEEIEDMQVGDESQVFNKGSIDPAHGRKNALVEITNQGKDGHRGSTLRGIKGANKGNENGQTLPYVPKGAVSNYRGNGGGKGIKCLHKQPQTTGIPTTKVKNLDSGNAPCQGPSELIYATNVSSSPEINEKCEPKNKAAYSSWSEKTFLKRSINVGKEKEYNQLHIGEKYTLIFILSIAEEESLDPSSITRVDVWIRGHKNKDGKHLNEATSSTLKSVEERKSSDSQDNLMEDSLAKFFGPERRGQVRALGFGVTPSLVNVQIQSSGRVKELESLVRTQGQQIAELAEKIQEMSALLLKQSESGQKNGASDDTISSHICTSQSQQGSRTAQVNDKHEHSKCQLLHWYGDNIEEVVAEGSVASTDTNTKVHHVPLGRDFWRVWVDLVFNSEVILVRPTDEARTLGGVVGSTIAWPKSCIRLL</sequence>
<dbReference type="AlphaFoldDB" id="A0A5C7IR84"/>
<evidence type="ECO:0000313" key="4">
    <source>
        <dbReference type="Proteomes" id="UP000323000"/>
    </source>
</evidence>
<feature type="compositionally biased region" description="Polar residues" evidence="1">
    <location>
        <begin position="373"/>
        <end position="404"/>
    </location>
</feature>
<dbReference type="PANTHER" id="PTHR33018:SF34">
    <property type="entry name" value="OS02G0472350 PROTEIN"/>
    <property type="match status" value="1"/>
</dbReference>
<dbReference type="Pfam" id="PF26133">
    <property type="entry name" value="DUF8039"/>
    <property type="match status" value="1"/>
</dbReference>
<dbReference type="PANTHER" id="PTHR33018">
    <property type="entry name" value="OS10G0338966 PROTEIN-RELATED"/>
    <property type="match status" value="1"/>
</dbReference>
<organism evidence="3 4">
    <name type="scientific">Acer yangbiense</name>
    <dbReference type="NCBI Taxonomy" id="1000413"/>
    <lineage>
        <taxon>Eukaryota</taxon>
        <taxon>Viridiplantae</taxon>
        <taxon>Streptophyta</taxon>
        <taxon>Embryophyta</taxon>
        <taxon>Tracheophyta</taxon>
        <taxon>Spermatophyta</taxon>
        <taxon>Magnoliopsida</taxon>
        <taxon>eudicotyledons</taxon>
        <taxon>Gunneridae</taxon>
        <taxon>Pentapetalae</taxon>
        <taxon>rosids</taxon>
        <taxon>malvids</taxon>
        <taxon>Sapindales</taxon>
        <taxon>Sapindaceae</taxon>
        <taxon>Hippocastanoideae</taxon>
        <taxon>Acereae</taxon>
        <taxon>Acer</taxon>
    </lineage>
</organism>
<proteinExistence type="predicted"/>
<accession>A0A5C7IR84</accession>
<protein>
    <recommendedName>
        <fullName evidence="2">DUF8039 domain-containing protein</fullName>
    </recommendedName>
</protein>